<sequence length="378" mass="42907">MLKYTKKIEGMSYLEIIVCLVIVSMMVLPLSASFVSSTRMREEGVDLTQITFTTERLMEEVKEQLRVDLKDAYLLETTGNTGATYAYYLDPGIGNKYEIHWLSDFFRSKPSTYVETTYDINRYEYEVAIWPLENYPGGAVIEMASVGSEPAFKLHTSTTDAALAFHYSTEDKKKLPKLDPLLSGQQLFGEKLYLSATDFDGNPLSKINGMVTLRLEKETSASPKILKMGLTYQNLIITPMNLKTSSGQIGYKIKLNTSIPGRVEPNLMLIDTRLISSYEDMQIKATCLEIENASKAPLWIKLIGRKDEWDKLDEMLHILIEDKELIGKTTLEKVIVTHTNRSYLIGIVVRDKKPVMGESGKIVKTMMDLLTYEPNERE</sequence>
<evidence type="ECO:0000313" key="2">
    <source>
        <dbReference type="Proteomes" id="UP000224460"/>
    </source>
</evidence>
<dbReference type="Proteomes" id="UP000224460">
    <property type="component" value="Unassembled WGS sequence"/>
</dbReference>
<keyword evidence="2" id="KW-1185">Reference proteome</keyword>
<comment type="caution">
    <text evidence="1">The sequence shown here is derived from an EMBL/GenBank/DDBJ whole genome shotgun (WGS) entry which is preliminary data.</text>
</comment>
<dbReference type="EMBL" id="PEDL01000001">
    <property type="protein sequence ID" value="PHV72343.1"/>
    <property type="molecule type" value="Genomic_DNA"/>
</dbReference>
<accession>A0AC61DHS8</accession>
<name>A0AC61DHS8_9FIRM</name>
<evidence type="ECO:0000313" key="1">
    <source>
        <dbReference type="EMBL" id="PHV72343.1"/>
    </source>
</evidence>
<proteinExistence type="predicted"/>
<gene>
    <name evidence="1" type="ORF">CS063_02375</name>
</gene>
<protein>
    <submittedName>
        <fullName evidence="1">Uncharacterized protein</fullName>
    </submittedName>
</protein>
<organism evidence="1 2">
    <name type="scientific">Sporanaerobium hydrogeniformans</name>
    <dbReference type="NCBI Taxonomy" id="3072179"/>
    <lineage>
        <taxon>Bacteria</taxon>
        <taxon>Bacillati</taxon>
        <taxon>Bacillota</taxon>
        <taxon>Clostridia</taxon>
        <taxon>Lachnospirales</taxon>
        <taxon>Lachnospiraceae</taxon>
        <taxon>Sporanaerobium</taxon>
    </lineage>
</organism>
<reference evidence="1" key="1">
    <citation type="submission" date="2017-10" db="EMBL/GenBank/DDBJ databases">
        <title>Genome sequence of cellulolytic Lachnospiraceae bacterium XHS1971 isolated from hotspring sediment.</title>
        <authorList>
            <person name="Vasudevan G."/>
            <person name="Joshi A.J."/>
            <person name="Hivarkar S."/>
            <person name="Lanjekar V.B."/>
            <person name="Dhakephalkar P.K."/>
            <person name="Dagar S."/>
        </authorList>
    </citation>
    <scope>NUCLEOTIDE SEQUENCE</scope>
    <source>
        <strain evidence="1">XHS1971</strain>
    </source>
</reference>